<protein>
    <submittedName>
        <fullName evidence="1">Uncharacterized protein</fullName>
    </submittedName>
</protein>
<dbReference type="EMBL" id="MN740294">
    <property type="protein sequence ID" value="QHT98580.1"/>
    <property type="molecule type" value="Genomic_DNA"/>
</dbReference>
<accession>A0A6C0J1C4</accession>
<dbReference type="AlphaFoldDB" id="A0A6C0J1C4"/>
<evidence type="ECO:0000313" key="1">
    <source>
        <dbReference type="EMBL" id="QHT98580.1"/>
    </source>
</evidence>
<proteinExistence type="predicted"/>
<organism evidence="1">
    <name type="scientific">viral metagenome</name>
    <dbReference type="NCBI Taxonomy" id="1070528"/>
    <lineage>
        <taxon>unclassified sequences</taxon>
        <taxon>metagenomes</taxon>
        <taxon>organismal metagenomes</taxon>
    </lineage>
</organism>
<name>A0A6C0J1C4_9ZZZZ</name>
<reference evidence="1" key="1">
    <citation type="journal article" date="2020" name="Nature">
        <title>Giant virus diversity and host interactions through global metagenomics.</title>
        <authorList>
            <person name="Schulz F."/>
            <person name="Roux S."/>
            <person name="Paez-Espino D."/>
            <person name="Jungbluth S."/>
            <person name="Walsh D.A."/>
            <person name="Denef V.J."/>
            <person name="McMahon K.D."/>
            <person name="Konstantinidis K.T."/>
            <person name="Eloe-Fadrosh E.A."/>
            <person name="Kyrpides N.C."/>
            <person name="Woyke T."/>
        </authorList>
    </citation>
    <scope>NUCLEOTIDE SEQUENCE</scope>
    <source>
        <strain evidence="1">GVMAG-M-3300025676-16</strain>
    </source>
</reference>
<sequence>MSLVENLVFEKLREYREQANRERFILPNNKEIDYFIETLKKCVDFF</sequence>